<protein>
    <submittedName>
        <fullName evidence="1">Uncharacterized protein</fullName>
    </submittedName>
</protein>
<gene>
    <name evidence="1" type="ORF">N803_00835</name>
</gene>
<sequence length="36" mass="4026">MSFDVRARRRPMLAVGLVAISGQTLGRRTDSRLQLP</sequence>
<accession>A0A0A0JQ51</accession>
<comment type="caution">
    <text evidence="1">The sequence shown here is derived from an EMBL/GenBank/DDBJ whole genome shotgun (WGS) entry which is preliminary data.</text>
</comment>
<keyword evidence="2" id="KW-1185">Reference proteome</keyword>
<dbReference type="Proteomes" id="UP000030011">
    <property type="component" value="Unassembled WGS sequence"/>
</dbReference>
<dbReference type="AlphaFoldDB" id="A0A0A0JQ51"/>
<proteinExistence type="predicted"/>
<name>A0A0A0JQ51_9MICO</name>
<dbReference type="EMBL" id="AVPK01000001">
    <property type="protein sequence ID" value="KGN39555.1"/>
    <property type="molecule type" value="Genomic_DNA"/>
</dbReference>
<organism evidence="1 2">
    <name type="scientific">Knoellia subterranea KCTC 19937</name>
    <dbReference type="NCBI Taxonomy" id="1385521"/>
    <lineage>
        <taxon>Bacteria</taxon>
        <taxon>Bacillati</taxon>
        <taxon>Actinomycetota</taxon>
        <taxon>Actinomycetes</taxon>
        <taxon>Micrococcales</taxon>
        <taxon>Intrasporangiaceae</taxon>
        <taxon>Knoellia</taxon>
    </lineage>
</organism>
<reference evidence="1 2" key="1">
    <citation type="submission" date="2013-08" db="EMBL/GenBank/DDBJ databases">
        <title>The genome sequence of Knoellia subterranea.</title>
        <authorList>
            <person name="Zhu W."/>
            <person name="Wang G."/>
        </authorList>
    </citation>
    <scope>NUCLEOTIDE SEQUENCE [LARGE SCALE GENOMIC DNA]</scope>
    <source>
        <strain evidence="1 2">KCTC 19937</strain>
    </source>
</reference>
<evidence type="ECO:0000313" key="1">
    <source>
        <dbReference type="EMBL" id="KGN39555.1"/>
    </source>
</evidence>
<evidence type="ECO:0000313" key="2">
    <source>
        <dbReference type="Proteomes" id="UP000030011"/>
    </source>
</evidence>